<sequence>MNVAYKKILKAAVAAPSGDNSQPWQFVFREPNVLEFHAVPERDNAALNVDQSGTFIALGAAIENAELEAKALGFAPHTRLAEGDTLAIMTLTAGGNCPERERILQGGIVLRHSNRKAYTKTPLLPEDRIALVDAAGDRKGESLTFIEEPDAMASVARALTTMEEIALSNKTLHKLFFDSIFWSKERNDAGEQGLYIKTLELPPPAQLFFKVLRHWPVASVLARIGFPKVVATTNAKQNASASAFGVIRIKRYERAGYIEAGRLLERVWLASAARGMSLQIVTGLLFLARAAQGSTSTLFSGAERETIQAAYTRVREHLTGSEEPFLIFRVGYGDAPSAVSCRKAPAIVTAP</sequence>
<dbReference type="AlphaFoldDB" id="A0A1F6ESB6"/>
<organism evidence="1 2">
    <name type="scientific">Candidatus Kaiserbacteria bacterium RIFCSPLOWO2_01_FULL_55_19</name>
    <dbReference type="NCBI Taxonomy" id="1798516"/>
    <lineage>
        <taxon>Bacteria</taxon>
        <taxon>Candidatus Kaiseribacteriota</taxon>
    </lineage>
</organism>
<reference evidence="1 2" key="1">
    <citation type="journal article" date="2016" name="Nat. Commun.">
        <title>Thousands of microbial genomes shed light on interconnected biogeochemical processes in an aquifer system.</title>
        <authorList>
            <person name="Anantharaman K."/>
            <person name="Brown C.T."/>
            <person name="Hug L.A."/>
            <person name="Sharon I."/>
            <person name="Castelle C.J."/>
            <person name="Probst A.J."/>
            <person name="Thomas B.C."/>
            <person name="Singh A."/>
            <person name="Wilkins M.J."/>
            <person name="Karaoz U."/>
            <person name="Brodie E.L."/>
            <person name="Williams K.H."/>
            <person name="Hubbard S.S."/>
            <person name="Banfield J.F."/>
        </authorList>
    </citation>
    <scope>NUCLEOTIDE SEQUENCE [LARGE SCALE GENOMIC DNA]</scope>
</reference>
<comment type="caution">
    <text evidence="1">The sequence shown here is derived from an EMBL/GenBank/DDBJ whole genome shotgun (WGS) entry which is preliminary data.</text>
</comment>
<proteinExistence type="predicted"/>
<dbReference type="Proteomes" id="UP000176714">
    <property type="component" value="Unassembled WGS sequence"/>
</dbReference>
<name>A0A1F6ESB6_9BACT</name>
<evidence type="ECO:0000313" key="1">
    <source>
        <dbReference type="EMBL" id="OGG76507.1"/>
    </source>
</evidence>
<dbReference type="Gene3D" id="3.40.109.10">
    <property type="entry name" value="NADH Oxidase"/>
    <property type="match status" value="1"/>
</dbReference>
<dbReference type="InterPro" id="IPR000415">
    <property type="entry name" value="Nitroreductase-like"/>
</dbReference>
<protein>
    <recommendedName>
        <fullName evidence="3">Nitroreductase domain-containing protein</fullName>
    </recommendedName>
</protein>
<dbReference type="SUPFAM" id="SSF55469">
    <property type="entry name" value="FMN-dependent nitroreductase-like"/>
    <property type="match status" value="1"/>
</dbReference>
<dbReference type="STRING" id="1798516.A2950_00570"/>
<dbReference type="EMBL" id="MFMD01000013">
    <property type="protein sequence ID" value="OGG76507.1"/>
    <property type="molecule type" value="Genomic_DNA"/>
</dbReference>
<gene>
    <name evidence="1" type="ORF">A2950_00570</name>
</gene>
<dbReference type="GO" id="GO:0016491">
    <property type="term" value="F:oxidoreductase activity"/>
    <property type="evidence" value="ECO:0007669"/>
    <property type="project" value="InterPro"/>
</dbReference>
<evidence type="ECO:0000313" key="2">
    <source>
        <dbReference type="Proteomes" id="UP000176714"/>
    </source>
</evidence>
<evidence type="ECO:0008006" key="3">
    <source>
        <dbReference type="Google" id="ProtNLM"/>
    </source>
</evidence>
<accession>A0A1F6ESB6</accession>